<evidence type="ECO:0000313" key="4">
    <source>
        <dbReference type="EMBL" id="OTZ34063.1"/>
    </source>
</evidence>
<proteinExistence type="predicted"/>
<name>A0A9X6PCI0_BACUD</name>
<dbReference type="AlphaFoldDB" id="A0A9X6PCI0"/>
<feature type="transmembrane region" description="Helical" evidence="1">
    <location>
        <begin position="7"/>
        <end position="26"/>
    </location>
</feature>
<gene>
    <name evidence="5" type="ORF">BK761_03520</name>
    <name evidence="4" type="ORF">BK761_11355</name>
    <name evidence="3" type="ORF">BK761_12550</name>
    <name evidence="2" type="ORF">BK761_29340</name>
</gene>
<dbReference type="RefSeq" id="WP_000842221.1">
    <property type="nucleotide sequence ID" value="NZ_NFEA01000015.1"/>
</dbReference>
<dbReference type="EMBL" id="NFEA01000049">
    <property type="protein sequence ID" value="OTZ29040.1"/>
    <property type="molecule type" value="Genomic_DNA"/>
</dbReference>
<comment type="caution">
    <text evidence="5">The sequence shown here is derived from an EMBL/GenBank/DDBJ whole genome shotgun (WGS) entry which is preliminary data.</text>
</comment>
<accession>A0A9X6PCI0</accession>
<dbReference type="Proteomes" id="UP000195217">
    <property type="component" value="Unassembled WGS sequence"/>
</dbReference>
<evidence type="ECO:0000256" key="1">
    <source>
        <dbReference type="SAM" id="Phobius"/>
    </source>
</evidence>
<dbReference type="EMBL" id="NFEA01000015">
    <property type="protein sequence ID" value="OTZ37268.1"/>
    <property type="molecule type" value="Genomic_DNA"/>
</dbReference>
<keyword evidence="1" id="KW-1133">Transmembrane helix</keyword>
<protein>
    <submittedName>
        <fullName evidence="5">Uncharacterized protein</fullName>
    </submittedName>
</protein>
<sequence length="58" mass="7328">MKSRIELILLFLSVVIMMMLFMYQIYNNLFAKDENTIRIEQEREERRIQREEWLKNME</sequence>
<dbReference type="EMBL" id="NFEA01000029">
    <property type="protein sequence ID" value="OTZ34063.1"/>
    <property type="molecule type" value="Genomic_DNA"/>
</dbReference>
<reference evidence="5 6" key="1">
    <citation type="submission" date="2016-10" db="EMBL/GenBank/DDBJ databases">
        <title>Comparative genomics of Bacillus thuringiensis reveals a path to pathogens against multiple invertebrate hosts.</title>
        <authorList>
            <person name="Zheng J."/>
            <person name="Gao Q."/>
            <person name="Liu H."/>
            <person name="Peng D."/>
            <person name="Ruan L."/>
            <person name="Sun M."/>
        </authorList>
    </citation>
    <scope>NUCLEOTIDE SEQUENCE [LARGE SCALE GENOMIC DNA]</scope>
    <source>
        <strain evidence="5">BGSC 4M3</strain>
    </source>
</reference>
<keyword evidence="1" id="KW-0812">Transmembrane</keyword>
<evidence type="ECO:0000313" key="5">
    <source>
        <dbReference type="EMBL" id="OTZ37268.1"/>
    </source>
</evidence>
<evidence type="ECO:0000313" key="3">
    <source>
        <dbReference type="EMBL" id="OTZ33793.1"/>
    </source>
</evidence>
<organism evidence="5 6">
    <name type="scientific">Bacillus thuringiensis subsp. darmstadiensis</name>
    <dbReference type="NCBI Taxonomy" id="132264"/>
    <lineage>
        <taxon>Bacteria</taxon>
        <taxon>Bacillati</taxon>
        <taxon>Bacillota</taxon>
        <taxon>Bacilli</taxon>
        <taxon>Bacillales</taxon>
        <taxon>Bacillaceae</taxon>
        <taxon>Bacillus</taxon>
        <taxon>Bacillus cereus group</taxon>
    </lineage>
</organism>
<evidence type="ECO:0000313" key="2">
    <source>
        <dbReference type="EMBL" id="OTZ29040.1"/>
    </source>
</evidence>
<keyword evidence="1" id="KW-0472">Membrane</keyword>
<evidence type="ECO:0000313" key="6">
    <source>
        <dbReference type="Proteomes" id="UP000195217"/>
    </source>
</evidence>
<dbReference type="EMBL" id="NFEA01000033">
    <property type="protein sequence ID" value="OTZ33793.1"/>
    <property type="molecule type" value="Genomic_DNA"/>
</dbReference>